<evidence type="ECO:0000313" key="12">
    <source>
        <dbReference type="EMBL" id="MEK0086077.1"/>
    </source>
</evidence>
<dbReference type="InterPro" id="IPR014710">
    <property type="entry name" value="RmlC-like_jellyroll"/>
</dbReference>
<evidence type="ECO:0000313" key="13">
    <source>
        <dbReference type="Proteomes" id="UP001375743"/>
    </source>
</evidence>
<name>A0ABU8XXY4_9PROT</name>
<keyword evidence="12" id="KW-0413">Isomerase</keyword>
<keyword evidence="6" id="KW-0342">GTP-binding</keyword>
<gene>
    <name evidence="12" type="ORF">U1T56_23210</name>
</gene>
<evidence type="ECO:0000256" key="1">
    <source>
        <dbReference type="ARBA" id="ARBA00006115"/>
    </source>
</evidence>
<dbReference type="CDD" id="cd02213">
    <property type="entry name" value="cupin_PMI_typeII_C"/>
    <property type="match status" value="1"/>
</dbReference>
<dbReference type="Gene3D" id="3.90.550.10">
    <property type="entry name" value="Spore Coat Polysaccharide Biosynthesis Protein SpsA, Chain A"/>
    <property type="match status" value="1"/>
</dbReference>
<comment type="caution">
    <text evidence="12">The sequence shown here is derived from an EMBL/GenBank/DDBJ whole genome shotgun (WGS) entry which is preliminary data.</text>
</comment>
<dbReference type="SUPFAM" id="SSF53448">
    <property type="entry name" value="Nucleotide-diphospho-sugar transferases"/>
    <property type="match status" value="1"/>
</dbReference>
<keyword evidence="3 12" id="KW-0808">Transferase</keyword>
<dbReference type="InterPro" id="IPR005835">
    <property type="entry name" value="NTP_transferase_dom"/>
</dbReference>
<reference evidence="12 13" key="1">
    <citation type="submission" date="2024-01" db="EMBL/GenBank/DDBJ databases">
        <title>Multi-omics insights into the function and evolution of sodium benzoate biodegradation pathways in Benzoatithermus flavus gen. nov., sp. nov. from hot spring.</title>
        <authorList>
            <person name="Hu C.-J."/>
            <person name="Li W.-J."/>
        </authorList>
    </citation>
    <scope>NUCLEOTIDE SEQUENCE [LARGE SCALE GENOMIC DNA]</scope>
    <source>
        <strain evidence="12 13">SYSU G07066</strain>
    </source>
</reference>
<accession>A0ABU8XXY4</accession>
<dbReference type="Pfam" id="PF01050">
    <property type="entry name" value="MannoseP_isomer"/>
    <property type="match status" value="1"/>
</dbReference>
<evidence type="ECO:0000259" key="9">
    <source>
        <dbReference type="Pfam" id="PF00483"/>
    </source>
</evidence>
<dbReference type="InterPro" id="IPR054566">
    <property type="entry name" value="ManC/GMP-like_b-helix"/>
</dbReference>
<dbReference type="GO" id="GO:0004476">
    <property type="term" value="F:mannose-6-phosphate isomerase activity"/>
    <property type="evidence" value="ECO:0007669"/>
    <property type="project" value="UniProtKB-EC"/>
</dbReference>
<dbReference type="Pfam" id="PF00483">
    <property type="entry name" value="NTP_transferase"/>
    <property type="match status" value="1"/>
</dbReference>
<evidence type="ECO:0000256" key="4">
    <source>
        <dbReference type="ARBA" id="ARBA00022695"/>
    </source>
</evidence>
<evidence type="ECO:0000256" key="2">
    <source>
        <dbReference type="ARBA" id="ARBA00012387"/>
    </source>
</evidence>
<keyword evidence="4 12" id="KW-0548">Nucleotidyltransferase</keyword>
<evidence type="ECO:0000256" key="6">
    <source>
        <dbReference type="ARBA" id="ARBA00023134"/>
    </source>
</evidence>
<dbReference type="InterPro" id="IPR051161">
    <property type="entry name" value="Mannose-6P_isomerase_type2"/>
</dbReference>
<proteinExistence type="inferred from homology"/>
<organism evidence="12 13">
    <name type="scientific">Benzoatithermus flavus</name>
    <dbReference type="NCBI Taxonomy" id="3108223"/>
    <lineage>
        <taxon>Bacteria</taxon>
        <taxon>Pseudomonadati</taxon>
        <taxon>Pseudomonadota</taxon>
        <taxon>Alphaproteobacteria</taxon>
        <taxon>Geminicoccales</taxon>
        <taxon>Geminicoccaceae</taxon>
        <taxon>Benzoatithermus</taxon>
    </lineage>
</organism>
<keyword evidence="5" id="KW-0547">Nucleotide-binding</keyword>
<evidence type="ECO:0000259" key="10">
    <source>
        <dbReference type="Pfam" id="PF01050"/>
    </source>
</evidence>
<dbReference type="EMBL" id="JBBLZC010000043">
    <property type="protein sequence ID" value="MEK0086077.1"/>
    <property type="molecule type" value="Genomic_DNA"/>
</dbReference>
<dbReference type="SUPFAM" id="SSF51182">
    <property type="entry name" value="RmlC-like cupins"/>
    <property type="match status" value="1"/>
</dbReference>
<dbReference type="InterPro" id="IPR001538">
    <property type="entry name" value="Man6P_isomerase-2_C"/>
</dbReference>
<dbReference type="RefSeq" id="WP_418161918.1">
    <property type="nucleotide sequence ID" value="NZ_JBBLZC010000043.1"/>
</dbReference>
<feature type="domain" description="Mannose-6-phosphate isomerase type II C-terminal" evidence="10">
    <location>
        <begin position="360"/>
        <end position="474"/>
    </location>
</feature>
<dbReference type="PANTHER" id="PTHR46390:SF1">
    <property type="entry name" value="MANNOSE-1-PHOSPHATE GUANYLYLTRANSFERASE"/>
    <property type="match status" value="1"/>
</dbReference>
<dbReference type="InterPro" id="IPR006375">
    <property type="entry name" value="Man1P_GuaTrfase/Man6P_Isoase"/>
</dbReference>
<evidence type="ECO:0000256" key="5">
    <source>
        <dbReference type="ARBA" id="ARBA00022741"/>
    </source>
</evidence>
<feature type="domain" description="Nucleotidyl transferase" evidence="9">
    <location>
        <begin position="11"/>
        <end position="295"/>
    </location>
</feature>
<dbReference type="CDD" id="cd02509">
    <property type="entry name" value="GDP-M1P_Guanylyltransferase"/>
    <property type="match status" value="1"/>
</dbReference>
<dbReference type="Pfam" id="PF22640">
    <property type="entry name" value="ManC_GMP_beta-helix"/>
    <property type="match status" value="1"/>
</dbReference>
<comment type="similarity">
    <text evidence="1 8">Belongs to the mannose-6-phosphate isomerase type 2 family.</text>
</comment>
<dbReference type="Gene3D" id="2.60.120.10">
    <property type="entry name" value="Jelly Rolls"/>
    <property type="match status" value="1"/>
</dbReference>
<comment type="catalytic activity">
    <reaction evidence="7">
        <text>alpha-D-mannose 1-phosphate + GTP + H(+) = GDP-alpha-D-mannose + diphosphate</text>
        <dbReference type="Rhea" id="RHEA:15229"/>
        <dbReference type="ChEBI" id="CHEBI:15378"/>
        <dbReference type="ChEBI" id="CHEBI:33019"/>
        <dbReference type="ChEBI" id="CHEBI:37565"/>
        <dbReference type="ChEBI" id="CHEBI:57527"/>
        <dbReference type="ChEBI" id="CHEBI:58409"/>
        <dbReference type="EC" id="2.7.7.13"/>
    </reaction>
</comment>
<evidence type="ECO:0000256" key="7">
    <source>
        <dbReference type="ARBA" id="ARBA00047343"/>
    </source>
</evidence>
<evidence type="ECO:0000256" key="8">
    <source>
        <dbReference type="RuleBase" id="RU004190"/>
    </source>
</evidence>
<dbReference type="InterPro" id="IPR011051">
    <property type="entry name" value="RmlC_Cupin_sf"/>
</dbReference>
<dbReference type="InterPro" id="IPR049577">
    <property type="entry name" value="GMPP_N"/>
</dbReference>
<keyword evidence="13" id="KW-1185">Reference proteome</keyword>
<dbReference type="InterPro" id="IPR029044">
    <property type="entry name" value="Nucleotide-diphossugar_trans"/>
</dbReference>
<dbReference type="Proteomes" id="UP001375743">
    <property type="component" value="Unassembled WGS sequence"/>
</dbReference>
<evidence type="ECO:0000259" key="11">
    <source>
        <dbReference type="Pfam" id="PF22640"/>
    </source>
</evidence>
<dbReference type="EC" id="2.7.7.13" evidence="2"/>
<dbReference type="GO" id="GO:0004475">
    <property type="term" value="F:mannose-1-phosphate guanylyltransferase (GTP) activity"/>
    <property type="evidence" value="ECO:0007669"/>
    <property type="project" value="UniProtKB-EC"/>
</dbReference>
<dbReference type="NCBIfam" id="TIGR01479">
    <property type="entry name" value="GMP_PMI"/>
    <property type="match status" value="1"/>
</dbReference>
<dbReference type="PANTHER" id="PTHR46390">
    <property type="entry name" value="MANNOSE-1-PHOSPHATE GUANYLYLTRANSFERASE"/>
    <property type="match status" value="1"/>
</dbReference>
<sequence length="474" mass="51231">MSEPFPATLVPTILAGGSGTRLWPVSRAAFPKHLVELFGEESLLQTTVRRALRTAPAGRIVTVAAAGQAVLIRRQLGALDPALLDHLLLEPSARNTAAAVALAALHAEAAFGGESILWVCPSDHLMLDQDNLYAALRRAAAAAAEGWLVTFGIAPSRPETGFGWIAPAEPLPEIEGVLRVERFIEKPVREVAERLLAEGRSLWNSGMFVFRADRMLKELGRWAPDILEATRAACPAPAEVARAGLDAAAYAGIRSQPIDKAVMERSAHVAVVPSDPQWSDVGSWHAIWELMDKDASGNARQGDTLAVDARDNLIRSERRVVALAGVEGLAVIETADAVLVADRQNSEAVRAVVDALVKGGRKEAASHAREMRPWGQFTVLHEGPGFKVKEVVVDPHGRLTFQYHPGRDETWVIVEGEALVQLDGETHRLGAGQSICVPRGKKHRLTNPHDARLRLIEIGHGEALGDEDTVRLED</sequence>
<evidence type="ECO:0000256" key="3">
    <source>
        <dbReference type="ARBA" id="ARBA00022679"/>
    </source>
</evidence>
<feature type="domain" description="MannoseP isomerase/GMP-like beta-helix" evidence="11">
    <location>
        <begin position="303"/>
        <end position="356"/>
    </location>
</feature>
<protein>
    <recommendedName>
        <fullName evidence="2">mannose-1-phosphate guanylyltransferase</fullName>
        <ecNumber evidence="2">2.7.7.13</ecNumber>
    </recommendedName>
</protein>